<reference evidence="2" key="1">
    <citation type="submission" date="2015-07" db="EMBL/GenBank/DDBJ databases">
        <title>Elucidating the P. pachyrhizi secretome and potential effectors.</title>
        <authorList>
            <person name="de Carvalho M.C.C.G."/>
            <person name="Nascimento L.C."/>
            <person name="Darben L.M."/>
            <person name="Polizel-Podanosqui A.M."/>
            <person name="Lopes-Caitar V.S."/>
            <person name="Rocha C.S."/>
            <person name="Qi M."/>
            <person name="Carazolle M."/>
            <person name="Kuwahara M.K."/>
            <person name="Pereira G.A.G."/>
            <person name="Abdelnoor R.V."/>
            <person name="Whitham S.A."/>
            <person name="Marcelino-Guimaraes F.C."/>
        </authorList>
    </citation>
    <scope>NUCLEOTIDE SEQUENCE</scope>
</reference>
<feature type="chain" id="PRO_5006589066" description="Secreted protein" evidence="1">
    <location>
        <begin position="20"/>
        <end position="74"/>
    </location>
</feature>
<evidence type="ECO:0000313" key="2">
    <source>
        <dbReference type="EMBL" id="ALL41250.1"/>
    </source>
</evidence>
<evidence type="ECO:0008006" key="3">
    <source>
        <dbReference type="Google" id="ProtNLM"/>
    </source>
</evidence>
<keyword evidence="1" id="KW-0732">Signal</keyword>
<sequence length="74" mass="8081">MRCFIFALALLSSAQFVLGAGDSSQKVNRRSLVQVDALTSGRRPFNSGNSLVEVNALKNYQKDNSKISGNAQQY</sequence>
<accession>A0A0S1MKA4</accession>
<protein>
    <recommendedName>
        <fullName evidence="3">Secreted protein</fullName>
    </recommendedName>
</protein>
<name>A0A0S1MKA4_PHAPC</name>
<dbReference type="AlphaFoldDB" id="A0A0S1MKA4"/>
<evidence type="ECO:0000256" key="1">
    <source>
        <dbReference type="SAM" id="SignalP"/>
    </source>
</evidence>
<feature type="signal peptide" evidence="1">
    <location>
        <begin position="1"/>
        <end position="19"/>
    </location>
</feature>
<proteinExistence type="evidence at transcript level"/>
<dbReference type="EMBL" id="KT247161">
    <property type="protein sequence ID" value="ALL41250.1"/>
    <property type="molecule type" value="mRNA"/>
</dbReference>
<organism evidence="2">
    <name type="scientific">Phakopsora pachyrhizi</name>
    <name type="common">Asian soybean rust disease fungus</name>
    <dbReference type="NCBI Taxonomy" id="170000"/>
    <lineage>
        <taxon>Eukaryota</taxon>
        <taxon>Fungi</taxon>
        <taxon>Dikarya</taxon>
        <taxon>Basidiomycota</taxon>
        <taxon>Pucciniomycotina</taxon>
        <taxon>Pucciniomycetes</taxon>
        <taxon>Pucciniales</taxon>
        <taxon>Phakopsoraceae</taxon>
        <taxon>Phakopsora</taxon>
    </lineage>
</organism>